<evidence type="ECO:0000256" key="2">
    <source>
        <dbReference type="ARBA" id="ARBA00022723"/>
    </source>
</evidence>
<dbReference type="AlphaFoldDB" id="A0AAE3UIT3"/>
<evidence type="ECO:0000256" key="3">
    <source>
        <dbReference type="ARBA" id="ARBA00023004"/>
    </source>
</evidence>
<dbReference type="PANTHER" id="PTHR13096">
    <property type="entry name" value="MINA53 MYC INDUCED NUCLEAR ANTIGEN"/>
    <property type="match status" value="1"/>
</dbReference>
<keyword evidence="2" id="KW-0479">Metal-binding</keyword>
<accession>A0AAE3UIT3</accession>
<proteinExistence type="predicted"/>
<dbReference type="PANTHER" id="PTHR13096:SF9">
    <property type="entry name" value="BIFUNCTIONAL LYSINE-SPECIFIC DEMETHYLASE AND HISTIDYL-HYDROXYLASE"/>
    <property type="match status" value="1"/>
</dbReference>
<dbReference type="PROSITE" id="PS51184">
    <property type="entry name" value="JMJC"/>
    <property type="match status" value="1"/>
</dbReference>
<evidence type="ECO:0000256" key="1">
    <source>
        <dbReference type="ARBA" id="ARBA00001954"/>
    </source>
</evidence>
<evidence type="ECO:0000313" key="5">
    <source>
        <dbReference type="EMBL" id="MDJ1505771.1"/>
    </source>
</evidence>
<dbReference type="InterPro" id="IPR039994">
    <property type="entry name" value="NO66-like"/>
</dbReference>
<dbReference type="Pfam" id="PF08007">
    <property type="entry name" value="JmjC_2"/>
    <property type="match status" value="1"/>
</dbReference>
<evidence type="ECO:0000259" key="4">
    <source>
        <dbReference type="PROSITE" id="PS51184"/>
    </source>
</evidence>
<name>A0AAE3UIT3_9BACT</name>
<dbReference type="InterPro" id="IPR003347">
    <property type="entry name" value="JmjC_dom"/>
</dbReference>
<keyword evidence="6" id="KW-1185">Reference proteome</keyword>
<dbReference type="Proteomes" id="UP001232063">
    <property type="component" value="Unassembled WGS sequence"/>
</dbReference>
<comment type="caution">
    <text evidence="5">The sequence shown here is derived from an EMBL/GenBank/DDBJ whole genome shotgun (WGS) entry which is preliminary data.</text>
</comment>
<protein>
    <submittedName>
        <fullName evidence="5">Cupin domain-containing protein</fullName>
    </submittedName>
</protein>
<dbReference type="GO" id="GO:0046872">
    <property type="term" value="F:metal ion binding"/>
    <property type="evidence" value="ECO:0007669"/>
    <property type="project" value="UniProtKB-KW"/>
</dbReference>
<dbReference type="SUPFAM" id="SSF51197">
    <property type="entry name" value="Clavaminate synthase-like"/>
    <property type="match status" value="1"/>
</dbReference>
<gene>
    <name evidence="5" type="ORF">QNI22_34260</name>
</gene>
<reference evidence="5" key="1">
    <citation type="submission" date="2023-05" db="EMBL/GenBank/DDBJ databases">
        <authorList>
            <person name="Zhang X."/>
        </authorList>
    </citation>
    <scope>NUCLEOTIDE SEQUENCE</scope>
    <source>
        <strain evidence="5">BD1B2-1</strain>
    </source>
</reference>
<sequence>METFEKLIAPVTVEDFAANYWRKTPLFISKPSEFADQIVNVNQINDYLSAPAIAYPFVRMVGNGAELDIKKYQLANQTSQFNFLNKTKVFELFEQGNTIVIQAAQFHFTNLNRFIYQLEKELRMEVHANIYITPAGSRGFDPHLDAHEVMVIQLYGSKEWNIYDLPIPAPLKGQKLTPEQKQAYLTRQADHQITLQEGDILYVPRGVVHDAFTQKEPSIHITLGFHPILRTDIVQQLIQKVESIAYFREPFFDFNQTNGSAVNKEELIAQMATALREMLTTRSEENYTDSKFADTKDMFNHLLLLDSVQTQTDLNHFQIHPLGKDIPSSVRKGEEEDFMRRLLDNPSTDLPVLFEDIPLESFKYLSKRLANKSLIQITTK</sequence>
<dbReference type="CDD" id="cd02208">
    <property type="entry name" value="cupin_RmlC-like"/>
    <property type="match status" value="1"/>
</dbReference>
<dbReference type="Gene3D" id="2.60.120.650">
    <property type="entry name" value="Cupin"/>
    <property type="match status" value="1"/>
</dbReference>
<keyword evidence="3" id="KW-0408">Iron</keyword>
<dbReference type="GO" id="GO:0032453">
    <property type="term" value="F:histone H3K4 demethylase activity"/>
    <property type="evidence" value="ECO:0007669"/>
    <property type="project" value="TreeGrafter"/>
</dbReference>
<comment type="cofactor">
    <cofactor evidence="1">
        <name>Fe(2+)</name>
        <dbReference type="ChEBI" id="CHEBI:29033"/>
    </cofactor>
</comment>
<dbReference type="GO" id="GO:0051864">
    <property type="term" value="F:histone H3K36 demethylase activity"/>
    <property type="evidence" value="ECO:0007669"/>
    <property type="project" value="TreeGrafter"/>
</dbReference>
<feature type="domain" description="JmjC" evidence="4">
    <location>
        <begin position="107"/>
        <end position="242"/>
    </location>
</feature>
<evidence type="ECO:0000313" key="6">
    <source>
        <dbReference type="Proteomes" id="UP001232063"/>
    </source>
</evidence>
<dbReference type="RefSeq" id="WP_314518171.1">
    <property type="nucleotide sequence ID" value="NZ_JASJOU010000018.1"/>
</dbReference>
<organism evidence="5 6">
    <name type="scientific">Xanthocytophaga agilis</name>
    <dbReference type="NCBI Taxonomy" id="3048010"/>
    <lineage>
        <taxon>Bacteria</taxon>
        <taxon>Pseudomonadati</taxon>
        <taxon>Bacteroidota</taxon>
        <taxon>Cytophagia</taxon>
        <taxon>Cytophagales</taxon>
        <taxon>Rhodocytophagaceae</taxon>
        <taxon>Xanthocytophaga</taxon>
    </lineage>
</organism>
<dbReference type="EMBL" id="JASJOU010000018">
    <property type="protein sequence ID" value="MDJ1505771.1"/>
    <property type="molecule type" value="Genomic_DNA"/>
</dbReference>